<accession>A0ABR1RLR9</accession>
<comment type="caution">
    <text evidence="3">The sequence shown here is derived from an EMBL/GenBank/DDBJ whole genome shotgun (WGS) entry which is preliminary data.</text>
</comment>
<name>A0ABR1RLR9_9PEZI</name>
<dbReference type="InterPro" id="IPR000120">
    <property type="entry name" value="Amidase"/>
</dbReference>
<dbReference type="PANTHER" id="PTHR11895:SF83">
    <property type="entry name" value="AMIDASE"/>
    <property type="match status" value="1"/>
</dbReference>
<gene>
    <name evidence="3" type="ORF">PG991_008799</name>
</gene>
<proteinExistence type="inferred from homology"/>
<dbReference type="Pfam" id="PF01425">
    <property type="entry name" value="Amidase"/>
    <property type="match status" value="1"/>
</dbReference>
<organism evidence="3 4">
    <name type="scientific">Apiospora marii</name>
    <dbReference type="NCBI Taxonomy" id="335849"/>
    <lineage>
        <taxon>Eukaryota</taxon>
        <taxon>Fungi</taxon>
        <taxon>Dikarya</taxon>
        <taxon>Ascomycota</taxon>
        <taxon>Pezizomycotina</taxon>
        <taxon>Sordariomycetes</taxon>
        <taxon>Xylariomycetidae</taxon>
        <taxon>Amphisphaeriales</taxon>
        <taxon>Apiosporaceae</taxon>
        <taxon>Apiospora</taxon>
    </lineage>
</organism>
<dbReference type="InterPro" id="IPR020556">
    <property type="entry name" value="Amidase_CS"/>
</dbReference>
<dbReference type="PROSITE" id="PS00571">
    <property type="entry name" value="AMIDASES"/>
    <property type="match status" value="1"/>
</dbReference>
<dbReference type="InterPro" id="IPR023631">
    <property type="entry name" value="Amidase_dom"/>
</dbReference>
<dbReference type="InterPro" id="IPR036928">
    <property type="entry name" value="AS_sf"/>
</dbReference>
<protein>
    <recommendedName>
        <fullName evidence="2">Amidase domain-containing protein</fullName>
    </recommendedName>
</protein>
<feature type="domain" description="Amidase" evidence="2">
    <location>
        <begin position="96"/>
        <end position="546"/>
    </location>
</feature>
<dbReference type="Gene3D" id="3.90.1300.10">
    <property type="entry name" value="Amidase signature (AS) domain"/>
    <property type="match status" value="2"/>
</dbReference>
<dbReference type="Proteomes" id="UP001396898">
    <property type="component" value="Unassembled WGS sequence"/>
</dbReference>
<keyword evidence="4" id="KW-1185">Reference proteome</keyword>
<reference evidence="3 4" key="1">
    <citation type="submission" date="2023-01" db="EMBL/GenBank/DDBJ databases">
        <title>Analysis of 21 Apiospora genomes using comparative genomics revels a genus with tremendous synthesis potential of carbohydrate active enzymes and secondary metabolites.</title>
        <authorList>
            <person name="Sorensen T."/>
        </authorList>
    </citation>
    <scope>NUCLEOTIDE SEQUENCE [LARGE SCALE GENOMIC DNA]</scope>
    <source>
        <strain evidence="3 4">CBS 20057</strain>
    </source>
</reference>
<dbReference type="PANTHER" id="PTHR11895">
    <property type="entry name" value="TRANSAMIDASE"/>
    <property type="match status" value="1"/>
</dbReference>
<sequence>MSSTLAPEIKSERNPISEKDVVKALESLNLRPKPEDVPHLTNLLTGIWEVWDKVDQMDDYVPEVNEKRFPRKDVHRPEGQDNAGNAWAWKCDVRDQSPSGEGKGLLAGKTLSLKDNIALKGVPCLLGTDIFQDWTPNMDATVVTRILEAGGVIKGKAVCENLSAWAVSCSAATGPISNAWASGFSAGGSSSGSGYLIAKGECWGGLGGDQGGSIRIPSSANGLVGMKPTFGLVPYTGIASLEPTLDHTGPMTRTVLDNALLLQAVAGADGVDDRQLAGCPFPDSVPDYPALAQQGVKGLRVGIIKESLDRPLHDPRVSALVVKAAKVFETLGCVVEEVSVPMHADAPDIWAVPGRLSVYKSLVGEAGGRRGHCMNDLTEKMLPIDQEKYDKMWCAYKNWMVNGRWGWDHLPKPGQLLGKATNLTRKLRDEYYKALGQYDVLITPTMPLLPPKLPAEGASIKELMVNSAGASLNTSAFNIVGYPRDVTFFFSLLFQWMNTILTRLILQTGLPALSLPVGFLPSLVEPHPKLPVGMQIVSKLYHEATIYRVAYAWEQAVDWKDFS</sequence>
<evidence type="ECO:0000259" key="2">
    <source>
        <dbReference type="Pfam" id="PF01425"/>
    </source>
</evidence>
<comment type="similarity">
    <text evidence="1">Belongs to the amidase family.</text>
</comment>
<evidence type="ECO:0000313" key="4">
    <source>
        <dbReference type="Proteomes" id="UP001396898"/>
    </source>
</evidence>
<dbReference type="EMBL" id="JAQQWI010000012">
    <property type="protein sequence ID" value="KAK8015911.1"/>
    <property type="molecule type" value="Genomic_DNA"/>
</dbReference>
<evidence type="ECO:0000256" key="1">
    <source>
        <dbReference type="ARBA" id="ARBA00009199"/>
    </source>
</evidence>
<dbReference type="SUPFAM" id="SSF75304">
    <property type="entry name" value="Amidase signature (AS) enzymes"/>
    <property type="match status" value="1"/>
</dbReference>
<evidence type="ECO:0000313" key="3">
    <source>
        <dbReference type="EMBL" id="KAK8015911.1"/>
    </source>
</evidence>